<dbReference type="EMBL" id="KQ434786">
    <property type="protein sequence ID" value="KZC05259.1"/>
    <property type="molecule type" value="Genomic_DNA"/>
</dbReference>
<protein>
    <submittedName>
        <fullName evidence="1">Uncharacterized protein</fullName>
    </submittedName>
</protein>
<name>A0A154P010_DUFNO</name>
<proteinExistence type="predicted"/>
<reference evidence="1 2" key="1">
    <citation type="submission" date="2015-07" db="EMBL/GenBank/DDBJ databases">
        <title>The genome of Dufourea novaeangliae.</title>
        <authorList>
            <person name="Pan H."/>
            <person name="Kapheim K."/>
        </authorList>
    </citation>
    <scope>NUCLEOTIDE SEQUENCE [LARGE SCALE GENOMIC DNA]</scope>
    <source>
        <strain evidence="1">0120121106</strain>
        <tissue evidence="1">Whole body</tissue>
    </source>
</reference>
<dbReference type="Proteomes" id="UP000076502">
    <property type="component" value="Unassembled WGS sequence"/>
</dbReference>
<organism evidence="1 2">
    <name type="scientific">Dufourea novaeangliae</name>
    <name type="common">Sweat bee</name>
    <dbReference type="NCBI Taxonomy" id="178035"/>
    <lineage>
        <taxon>Eukaryota</taxon>
        <taxon>Metazoa</taxon>
        <taxon>Ecdysozoa</taxon>
        <taxon>Arthropoda</taxon>
        <taxon>Hexapoda</taxon>
        <taxon>Insecta</taxon>
        <taxon>Pterygota</taxon>
        <taxon>Neoptera</taxon>
        <taxon>Endopterygota</taxon>
        <taxon>Hymenoptera</taxon>
        <taxon>Apocrita</taxon>
        <taxon>Aculeata</taxon>
        <taxon>Apoidea</taxon>
        <taxon>Anthophila</taxon>
        <taxon>Halictidae</taxon>
        <taxon>Rophitinae</taxon>
        <taxon>Dufourea</taxon>
    </lineage>
</organism>
<dbReference type="AlphaFoldDB" id="A0A154P010"/>
<sequence>MSKLRLFSEERVHTSSRSFAMMFICEERTLRMNTAYHMMFICEECICASSKN</sequence>
<evidence type="ECO:0000313" key="2">
    <source>
        <dbReference type="Proteomes" id="UP000076502"/>
    </source>
</evidence>
<evidence type="ECO:0000313" key="1">
    <source>
        <dbReference type="EMBL" id="KZC05259.1"/>
    </source>
</evidence>
<gene>
    <name evidence="1" type="ORF">WN55_08866</name>
</gene>
<keyword evidence="2" id="KW-1185">Reference proteome</keyword>
<accession>A0A154P010</accession>